<dbReference type="AlphaFoldDB" id="X1RSI2"/>
<sequence>TLKDYYFTIDVFMERDTILLQEVEVFLLPATYEEFKEVVLSLELPLDDYERARKNIAIIQTQIALSESIEPGVSFKQVMEQQYLKNITYGQYPVINNLFNPLAWAKFFDALKKGKLKIYNSRKEK</sequence>
<proteinExistence type="predicted"/>
<organism evidence="1">
    <name type="scientific">marine sediment metagenome</name>
    <dbReference type="NCBI Taxonomy" id="412755"/>
    <lineage>
        <taxon>unclassified sequences</taxon>
        <taxon>metagenomes</taxon>
        <taxon>ecological metagenomes</taxon>
    </lineage>
</organism>
<accession>X1RSI2</accession>
<evidence type="ECO:0000313" key="1">
    <source>
        <dbReference type="EMBL" id="GAI66150.1"/>
    </source>
</evidence>
<comment type="caution">
    <text evidence="1">The sequence shown here is derived from an EMBL/GenBank/DDBJ whole genome shotgun (WGS) entry which is preliminary data.</text>
</comment>
<gene>
    <name evidence="1" type="ORF">S12H4_08617</name>
</gene>
<reference evidence="1" key="1">
    <citation type="journal article" date="2014" name="Front. Microbiol.">
        <title>High frequency of phylogenetically diverse reductive dehalogenase-homologous genes in deep subseafloor sedimentary metagenomes.</title>
        <authorList>
            <person name="Kawai M."/>
            <person name="Futagami T."/>
            <person name="Toyoda A."/>
            <person name="Takaki Y."/>
            <person name="Nishi S."/>
            <person name="Hori S."/>
            <person name="Arai W."/>
            <person name="Tsubouchi T."/>
            <person name="Morono Y."/>
            <person name="Uchiyama I."/>
            <person name="Ito T."/>
            <person name="Fujiyama A."/>
            <person name="Inagaki F."/>
            <person name="Takami H."/>
        </authorList>
    </citation>
    <scope>NUCLEOTIDE SEQUENCE</scope>
    <source>
        <strain evidence="1">Expedition CK06-06</strain>
    </source>
</reference>
<protein>
    <submittedName>
        <fullName evidence="1">Uncharacterized protein</fullName>
    </submittedName>
</protein>
<feature type="non-terminal residue" evidence="1">
    <location>
        <position position="1"/>
    </location>
</feature>
<dbReference type="EMBL" id="BARW01003353">
    <property type="protein sequence ID" value="GAI66150.1"/>
    <property type="molecule type" value="Genomic_DNA"/>
</dbReference>
<name>X1RSI2_9ZZZZ</name>